<name>A0A7G6RHU0_RHILV</name>
<gene>
    <name evidence="1" type="ORF">HB770_04070</name>
</gene>
<evidence type="ECO:0000313" key="2">
    <source>
        <dbReference type="Proteomes" id="UP000515518"/>
    </source>
</evidence>
<proteinExistence type="predicted"/>
<reference evidence="2" key="1">
    <citation type="journal article" date="2020" name="Mol. Plant Microbe">
        <title>Rhizobial microsymbionts of the narrowly endemic Oxytropis species growing in Kamchatka are characterized by significant genetic diversity and possess a set of genes that are associated with T3SS and T6SS secretion systems and can affect the development of symbiosis.</title>
        <authorList>
            <person name="Safronova V."/>
            <person name="Guro P."/>
            <person name="Sazanova A."/>
            <person name="Kuznetsova I."/>
            <person name="Belimov A."/>
            <person name="Yakubov V."/>
            <person name="Chirak E."/>
            <person name="Afonin A."/>
            <person name="Gogolev Y."/>
            <person name="Andronov E."/>
            <person name="Tikhonovich I."/>
        </authorList>
    </citation>
    <scope>NUCLEOTIDE SEQUENCE [LARGE SCALE GENOMIC DNA]</scope>
    <source>
        <strain evidence="2">RCAM0610</strain>
    </source>
</reference>
<protein>
    <submittedName>
        <fullName evidence="1">Uncharacterized protein</fullName>
    </submittedName>
</protein>
<sequence length="183" mass="20706">MGLYAPMTCMVCADLAIGWQTCTDLSFDFAPIEDSMYLDRTWNGAVEDMSEPEFDLYSVTIRSSGPGELRAPALDNVRRKAEFTCVPTFELDDVIYLGESVRTLRRDPHAGSVRVLDREFNDIPFSIAGRVVTLAAPAASVLRIYYRPIFRLKVFQPWKQTFGDKDVEVSWELYCEEVGGPDE</sequence>
<organism evidence="1 2">
    <name type="scientific">Rhizobium leguminosarum bv. viciae</name>
    <dbReference type="NCBI Taxonomy" id="387"/>
    <lineage>
        <taxon>Bacteria</taxon>
        <taxon>Pseudomonadati</taxon>
        <taxon>Pseudomonadota</taxon>
        <taxon>Alphaproteobacteria</taxon>
        <taxon>Hyphomicrobiales</taxon>
        <taxon>Rhizobiaceae</taxon>
        <taxon>Rhizobium/Agrobacterium group</taxon>
        <taxon>Rhizobium</taxon>
    </lineage>
</organism>
<dbReference type="AlphaFoldDB" id="A0A7G6RHU0"/>
<dbReference type="EMBL" id="CP050549">
    <property type="protein sequence ID" value="QND41822.1"/>
    <property type="molecule type" value="Genomic_DNA"/>
</dbReference>
<dbReference type="Proteomes" id="UP000515518">
    <property type="component" value="Chromosome"/>
</dbReference>
<accession>A0A7G6RHU0</accession>
<evidence type="ECO:0000313" key="1">
    <source>
        <dbReference type="EMBL" id="QND41822.1"/>
    </source>
</evidence>